<keyword evidence="1" id="KW-0732">Signal</keyword>
<evidence type="ECO:0000256" key="1">
    <source>
        <dbReference type="SAM" id="SignalP"/>
    </source>
</evidence>
<feature type="signal peptide" evidence="1">
    <location>
        <begin position="1"/>
        <end position="20"/>
    </location>
</feature>
<protein>
    <submittedName>
        <fullName evidence="2">HDC06599</fullName>
    </submittedName>
</protein>
<dbReference type="AlphaFoldDB" id="Q6IGD1"/>
<organism evidence="2">
    <name type="scientific">Drosophila melanogaster</name>
    <name type="common">Fruit fly</name>
    <dbReference type="NCBI Taxonomy" id="7227"/>
    <lineage>
        <taxon>Eukaryota</taxon>
        <taxon>Metazoa</taxon>
        <taxon>Ecdysozoa</taxon>
        <taxon>Arthropoda</taxon>
        <taxon>Hexapoda</taxon>
        <taxon>Insecta</taxon>
        <taxon>Pterygota</taxon>
        <taxon>Neoptera</taxon>
        <taxon>Endopterygota</taxon>
        <taxon>Diptera</taxon>
        <taxon>Brachycera</taxon>
        <taxon>Muscomorpha</taxon>
        <taxon>Ephydroidea</taxon>
        <taxon>Drosophilidae</taxon>
        <taxon>Drosophila</taxon>
        <taxon>Sophophora</taxon>
    </lineage>
</organism>
<proteinExistence type="predicted"/>
<sequence length="106" mass="11637">MGRMRLLAKMVLHAFRRCIAWQDAFLRCAENFIFMASAEGVGICALSAIIQLHTSAKGVKWNGVARMHLLLLLHPSDAHAHADADADALLLMLLMLMRGLSTNIPA</sequence>
<reference evidence="2" key="1">
    <citation type="journal article" date="2003" name="Genome Biol.">
        <title>An integrated gene annotation and transcriptional profiling approach towards the full gene content of the Drosophila genome.</title>
        <authorList>
            <person name="Hild M."/>
            <person name="Beckmann B."/>
            <person name="Haas S.A."/>
            <person name="Koch B."/>
            <person name="Solovyev V."/>
            <person name="Busold C."/>
            <person name="Fellenberg K."/>
            <person name="Boutros M."/>
            <person name="Vingron M."/>
            <person name="Sauer F."/>
            <person name="Hoheisel J.D."/>
            <person name="Paro R."/>
        </authorList>
    </citation>
    <scope>NUCLEOTIDE SEQUENCE</scope>
</reference>
<accession>Q6IGD1</accession>
<gene>
    <name evidence="2" type="ORF">HDC06599</name>
</gene>
<name>Q6IGD1_DROME</name>
<dbReference type="EMBL" id="BK003835">
    <property type="protein sequence ID" value="DAA02533.1"/>
    <property type="molecule type" value="Genomic_DNA"/>
</dbReference>
<feature type="chain" id="PRO_5004275250" evidence="1">
    <location>
        <begin position="21"/>
        <end position="106"/>
    </location>
</feature>
<evidence type="ECO:0000313" key="2">
    <source>
        <dbReference type="EMBL" id="DAA02533.1"/>
    </source>
</evidence>